<evidence type="ECO:0000313" key="3">
    <source>
        <dbReference type="Proteomes" id="UP000538566"/>
    </source>
</evidence>
<feature type="signal peptide" evidence="1">
    <location>
        <begin position="1"/>
        <end position="19"/>
    </location>
</feature>
<sequence>MYRIVAVCLLAFASAPAVACLPPPPGYVAPPPLTVDQTAALIFRMSDTIVYGELLSEAYYGQPGRFRILRTYKGHLRVGSRIKIQPSWGFDPPMCAGMIGGPPPLPKGAKGVFAWTGEPELKWVSDEILASMVKQGLIAPVKKKQRKGS</sequence>
<keyword evidence="3" id="KW-1185">Reference proteome</keyword>
<protein>
    <submittedName>
        <fullName evidence="2">Uncharacterized protein</fullName>
    </submittedName>
</protein>
<feature type="chain" id="PRO_5030728375" evidence="1">
    <location>
        <begin position="20"/>
        <end position="149"/>
    </location>
</feature>
<gene>
    <name evidence="2" type="ORF">GGR37_004014</name>
</gene>
<organism evidence="2 3">
    <name type="scientific">Novosphingobium taihuense</name>
    <dbReference type="NCBI Taxonomy" id="260085"/>
    <lineage>
        <taxon>Bacteria</taxon>
        <taxon>Pseudomonadati</taxon>
        <taxon>Pseudomonadota</taxon>
        <taxon>Alphaproteobacteria</taxon>
        <taxon>Sphingomonadales</taxon>
        <taxon>Sphingomonadaceae</taxon>
        <taxon>Novosphingobium</taxon>
    </lineage>
</organism>
<dbReference type="EMBL" id="JACHOA010000011">
    <property type="protein sequence ID" value="MBB4615710.1"/>
    <property type="molecule type" value="Genomic_DNA"/>
</dbReference>
<reference evidence="2 3" key="1">
    <citation type="submission" date="2020-08" db="EMBL/GenBank/DDBJ databases">
        <title>Genomic Encyclopedia of Type Strains, Phase IV (KMG-IV): sequencing the most valuable type-strain genomes for metagenomic binning, comparative biology and taxonomic classification.</title>
        <authorList>
            <person name="Goeker M."/>
        </authorList>
    </citation>
    <scope>NUCLEOTIDE SEQUENCE [LARGE SCALE GENOMIC DNA]</scope>
    <source>
        <strain evidence="2 3">DSM 17507</strain>
    </source>
</reference>
<dbReference type="Proteomes" id="UP000538566">
    <property type="component" value="Unassembled WGS sequence"/>
</dbReference>
<dbReference type="RefSeq" id="WP_144907836.1">
    <property type="nucleotide sequence ID" value="NZ_JACHOA010000011.1"/>
</dbReference>
<proteinExistence type="predicted"/>
<accession>A0A7W7EXV6</accession>
<comment type="caution">
    <text evidence="2">The sequence shown here is derived from an EMBL/GenBank/DDBJ whole genome shotgun (WGS) entry which is preliminary data.</text>
</comment>
<dbReference type="OrthoDB" id="7605669at2"/>
<evidence type="ECO:0000256" key="1">
    <source>
        <dbReference type="SAM" id="SignalP"/>
    </source>
</evidence>
<evidence type="ECO:0000313" key="2">
    <source>
        <dbReference type="EMBL" id="MBB4615710.1"/>
    </source>
</evidence>
<name>A0A7W7EXV6_9SPHN</name>
<dbReference type="AlphaFoldDB" id="A0A7W7EXV6"/>
<keyword evidence="1" id="KW-0732">Signal</keyword>